<name>A0A3G9JWQ9_9FIRM</name>
<evidence type="ECO:0000313" key="2">
    <source>
        <dbReference type="Proteomes" id="UP000268059"/>
    </source>
</evidence>
<reference evidence="1 2" key="1">
    <citation type="submission" date="2018-11" db="EMBL/GenBank/DDBJ databases">
        <title>Novel Erysipelotrichaceae bacterium isolated from small intestine of a swine.</title>
        <authorList>
            <person name="Kim J.S."/>
            <person name="Choe H."/>
            <person name="Lee Y.R."/>
            <person name="Kim K.M."/>
            <person name="Park D.S."/>
        </authorList>
    </citation>
    <scope>NUCLEOTIDE SEQUENCE [LARGE SCALE GENOMIC DNA]</scope>
    <source>
        <strain evidence="1 2">SG0102</strain>
    </source>
</reference>
<dbReference type="KEGG" id="ebm:SG0102_21680"/>
<evidence type="ECO:0000313" key="1">
    <source>
        <dbReference type="EMBL" id="BBH27234.1"/>
    </source>
</evidence>
<dbReference type="Proteomes" id="UP000268059">
    <property type="component" value="Chromosome"/>
</dbReference>
<gene>
    <name evidence="1" type="ORF">SG0102_21680</name>
</gene>
<dbReference type="InParanoid" id="A0A3G9JWQ9"/>
<dbReference type="EMBL" id="AP019309">
    <property type="protein sequence ID" value="BBH27234.1"/>
    <property type="molecule type" value="Genomic_DNA"/>
</dbReference>
<accession>A0A3G9JWQ9</accession>
<sequence>MTKEELLTCIEKTKDADSCCEELKEACEHYLTAVGTADEKTAAKALIKEAQEDVCSIDDYLGFVGSDAAKNIFGDALPGMIEAGQKAKAAGEKHCLCDACQNGAKIIAYQDLLK</sequence>
<keyword evidence="2" id="KW-1185">Reference proteome</keyword>
<proteinExistence type="predicted"/>
<dbReference type="OrthoDB" id="1654682at2"/>
<dbReference type="RefSeq" id="WP_125119982.1">
    <property type="nucleotide sequence ID" value="NZ_AP019309.1"/>
</dbReference>
<dbReference type="AlphaFoldDB" id="A0A3G9JWQ9"/>
<organism evidence="1 2">
    <name type="scientific">Intestinibaculum porci</name>
    <dbReference type="NCBI Taxonomy" id="2487118"/>
    <lineage>
        <taxon>Bacteria</taxon>
        <taxon>Bacillati</taxon>
        <taxon>Bacillota</taxon>
        <taxon>Erysipelotrichia</taxon>
        <taxon>Erysipelotrichales</taxon>
        <taxon>Erysipelotrichaceae</taxon>
        <taxon>Intestinibaculum</taxon>
    </lineage>
</organism>
<protein>
    <submittedName>
        <fullName evidence="1">Uncharacterized protein</fullName>
    </submittedName>
</protein>